<evidence type="ECO:0000313" key="2">
    <source>
        <dbReference type="Proteomes" id="UP001164539"/>
    </source>
</evidence>
<accession>A0ACC1XFA3</accession>
<sequence>MPEGSSTQKHVAALAFPFGTHATPMLNLVRRLSSAVPDVKFSFLCTAHVNEALFSKKDELDVDKIKPVNVDSGLPEGFQFRGNPEEPVEYFLKATPGNFERALKTAVAEMGTEVSCLLTDAFLWFSAEIAESMRVPWIPYWTSGARSLLLHVDTDNIRQIMGVNVPENKTLDFLPGFSSIRAKDLPEGIISGDIEGPFPEMLHKLGKAMPKATVVVSNHIEELDLTVVETLKSRLRRFLNIGSFTSTTSQPDPHGCLQWLNQREKSSVVYISFSTVMAPPAAELTALAEGLEELGLPFLWSFRGNAEEQLPKGFVERTSAYGKLVPWTPQPEVLAHSSVGVFVTHSGWNSVTESIAGGVPMVCRPIFGDQTLNWRTVEAVWGIGLGVEGGKLTKDGTVTALKVVLSSEEGKRMREKVGVLKELTIKAVEADGSSTKDFKALVEVVTKS</sequence>
<proteinExistence type="predicted"/>
<gene>
    <name evidence="1" type="ORF">OWV82_019170</name>
</gene>
<name>A0ACC1XFA3_MELAZ</name>
<comment type="caution">
    <text evidence="1">The sequence shown here is derived from an EMBL/GenBank/DDBJ whole genome shotgun (WGS) entry which is preliminary data.</text>
</comment>
<dbReference type="EMBL" id="CM051403">
    <property type="protein sequence ID" value="KAJ4709369.1"/>
    <property type="molecule type" value="Genomic_DNA"/>
</dbReference>
<organism evidence="1 2">
    <name type="scientific">Melia azedarach</name>
    <name type="common">Chinaberry tree</name>
    <dbReference type="NCBI Taxonomy" id="155640"/>
    <lineage>
        <taxon>Eukaryota</taxon>
        <taxon>Viridiplantae</taxon>
        <taxon>Streptophyta</taxon>
        <taxon>Embryophyta</taxon>
        <taxon>Tracheophyta</taxon>
        <taxon>Spermatophyta</taxon>
        <taxon>Magnoliopsida</taxon>
        <taxon>eudicotyledons</taxon>
        <taxon>Gunneridae</taxon>
        <taxon>Pentapetalae</taxon>
        <taxon>rosids</taxon>
        <taxon>malvids</taxon>
        <taxon>Sapindales</taxon>
        <taxon>Meliaceae</taxon>
        <taxon>Melia</taxon>
    </lineage>
</organism>
<keyword evidence="2" id="KW-1185">Reference proteome</keyword>
<protein>
    <submittedName>
        <fullName evidence="1">Glycosyltransferase</fullName>
    </submittedName>
</protein>
<evidence type="ECO:0000313" key="1">
    <source>
        <dbReference type="EMBL" id="KAJ4709369.1"/>
    </source>
</evidence>
<dbReference type="Proteomes" id="UP001164539">
    <property type="component" value="Chromosome 10"/>
</dbReference>
<reference evidence="1 2" key="1">
    <citation type="journal article" date="2023" name="Science">
        <title>Complex scaffold remodeling in plant triterpene biosynthesis.</title>
        <authorList>
            <person name="De La Pena R."/>
            <person name="Hodgson H."/>
            <person name="Liu J.C."/>
            <person name="Stephenson M.J."/>
            <person name="Martin A.C."/>
            <person name="Owen C."/>
            <person name="Harkess A."/>
            <person name="Leebens-Mack J."/>
            <person name="Jimenez L.E."/>
            <person name="Osbourn A."/>
            <person name="Sattely E.S."/>
        </authorList>
    </citation>
    <scope>NUCLEOTIDE SEQUENCE [LARGE SCALE GENOMIC DNA]</scope>
    <source>
        <strain evidence="2">cv. JPN11</strain>
        <tissue evidence="1">Leaf</tissue>
    </source>
</reference>